<evidence type="ECO:0000313" key="2">
    <source>
        <dbReference type="Proteomes" id="UP000283509"/>
    </source>
</evidence>
<sequence>MAGSGRYMLRSLASSSGTKMNPSHRMLSSEVQGLSVVHDEKNMEFFIKLGGDKAFLQYDVLDPATGAVDLQHTTVMDHFATKDKHMKLTCWYLQKFYKENPLPEYNGKVID</sequence>
<reference evidence="1 2" key="2">
    <citation type="submission" date="2019-01" db="EMBL/GenBank/DDBJ databases">
        <title>The decoding of complex shrimp genome reveals the adaptation for benthos swimmer, frequently molting mechanism and breeding impact on genome.</title>
        <authorList>
            <person name="Sun Y."/>
            <person name="Gao Y."/>
            <person name="Yu Y."/>
        </authorList>
    </citation>
    <scope>NUCLEOTIDE SEQUENCE [LARGE SCALE GENOMIC DNA]</scope>
    <source>
        <tissue evidence="1">Muscle</tissue>
    </source>
</reference>
<proteinExistence type="predicted"/>
<dbReference type="STRING" id="6689.A0A423T0Y9"/>
<reference evidence="1 2" key="1">
    <citation type="submission" date="2018-04" db="EMBL/GenBank/DDBJ databases">
        <authorList>
            <person name="Zhang X."/>
            <person name="Yuan J."/>
            <person name="Li F."/>
            <person name="Xiang J."/>
        </authorList>
    </citation>
    <scope>NUCLEOTIDE SEQUENCE [LARGE SCALE GENOMIC DNA]</scope>
    <source>
        <tissue evidence="1">Muscle</tissue>
    </source>
</reference>
<dbReference type="Proteomes" id="UP000283509">
    <property type="component" value="Unassembled WGS sequence"/>
</dbReference>
<organism evidence="1 2">
    <name type="scientific">Penaeus vannamei</name>
    <name type="common">Whiteleg shrimp</name>
    <name type="synonym">Litopenaeus vannamei</name>
    <dbReference type="NCBI Taxonomy" id="6689"/>
    <lineage>
        <taxon>Eukaryota</taxon>
        <taxon>Metazoa</taxon>
        <taxon>Ecdysozoa</taxon>
        <taxon>Arthropoda</taxon>
        <taxon>Crustacea</taxon>
        <taxon>Multicrustacea</taxon>
        <taxon>Malacostraca</taxon>
        <taxon>Eumalacostraca</taxon>
        <taxon>Eucarida</taxon>
        <taxon>Decapoda</taxon>
        <taxon>Dendrobranchiata</taxon>
        <taxon>Penaeoidea</taxon>
        <taxon>Penaeidae</taxon>
        <taxon>Penaeus</taxon>
    </lineage>
</organism>
<keyword evidence="2" id="KW-1185">Reference proteome</keyword>
<name>A0A423T0Y9_PENVA</name>
<dbReference type="AlphaFoldDB" id="A0A423T0Y9"/>
<dbReference type="PANTHER" id="PTHR31435">
    <property type="entry name" value="PROTEIN NATD1"/>
    <property type="match status" value="1"/>
</dbReference>
<comment type="caution">
    <text evidence="1">The sequence shown here is derived from an EMBL/GenBank/DDBJ whole genome shotgun (WGS) entry which is preliminary data.</text>
</comment>
<dbReference type="EMBL" id="QCYY01002454">
    <property type="protein sequence ID" value="ROT70189.1"/>
    <property type="molecule type" value="Genomic_DNA"/>
</dbReference>
<protein>
    <submittedName>
        <fullName evidence="1">Protein GTLF3B</fullName>
    </submittedName>
</protein>
<accession>A0A423T0Y9</accession>
<dbReference type="OrthoDB" id="74247at2759"/>
<evidence type="ECO:0000313" key="1">
    <source>
        <dbReference type="EMBL" id="ROT70189.1"/>
    </source>
</evidence>
<dbReference type="PANTHER" id="PTHR31435:SF9">
    <property type="entry name" value="PROTEIN NATD1"/>
    <property type="match status" value="1"/>
</dbReference>
<dbReference type="InterPro" id="IPR045057">
    <property type="entry name" value="Gcn5-rel_NAT"/>
</dbReference>
<gene>
    <name evidence="1" type="ORF">C7M84_011535</name>
</gene>